<dbReference type="AlphaFoldDB" id="A0A6D2LCH0"/>
<dbReference type="EMBL" id="CACVBM020001911">
    <property type="protein sequence ID" value="CAA7061985.1"/>
    <property type="molecule type" value="Genomic_DNA"/>
</dbReference>
<keyword evidence="2" id="KW-1185">Reference proteome</keyword>
<sequence length="171" mass="19346">MHVLEHQLHILKDPRASWCHHVGTWSPQSPWRREHCSALGTWGAHPPLALPQPLPWLILVPSCHLHQPIGSPLLLPLHSQFLTPSSFGEPFPPLEQGSLQSQTPLAHSHYYRVIPLLGSPFFPHLSLSDCPQSRHILCIRFFHPLIHPLQIGLHLKPSLLHCLITLNHSPL</sequence>
<gene>
    <name evidence="1" type="ORF">MERR_LOCUS49221</name>
</gene>
<accession>A0A6D2LCH0</accession>
<name>A0A6D2LCH0_9BRAS</name>
<evidence type="ECO:0000313" key="2">
    <source>
        <dbReference type="Proteomes" id="UP000467841"/>
    </source>
</evidence>
<organism evidence="1 2">
    <name type="scientific">Microthlaspi erraticum</name>
    <dbReference type="NCBI Taxonomy" id="1685480"/>
    <lineage>
        <taxon>Eukaryota</taxon>
        <taxon>Viridiplantae</taxon>
        <taxon>Streptophyta</taxon>
        <taxon>Embryophyta</taxon>
        <taxon>Tracheophyta</taxon>
        <taxon>Spermatophyta</taxon>
        <taxon>Magnoliopsida</taxon>
        <taxon>eudicotyledons</taxon>
        <taxon>Gunneridae</taxon>
        <taxon>Pentapetalae</taxon>
        <taxon>rosids</taxon>
        <taxon>malvids</taxon>
        <taxon>Brassicales</taxon>
        <taxon>Brassicaceae</taxon>
        <taxon>Coluteocarpeae</taxon>
        <taxon>Microthlaspi</taxon>
    </lineage>
</organism>
<reference evidence="1" key="1">
    <citation type="submission" date="2020-01" db="EMBL/GenBank/DDBJ databases">
        <authorList>
            <person name="Mishra B."/>
        </authorList>
    </citation>
    <scope>NUCLEOTIDE SEQUENCE [LARGE SCALE GENOMIC DNA]</scope>
</reference>
<dbReference type="Proteomes" id="UP000467841">
    <property type="component" value="Unassembled WGS sequence"/>
</dbReference>
<evidence type="ECO:0000313" key="1">
    <source>
        <dbReference type="EMBL" id="CAA7061985.1"/>
    </source>
</evidence>
<protein>
    <submittedName>
        <fullName evidence="1">Uncharacterized protein</fullName>
    </submittedName>
</protein>
<comment type="caution">
    <text evidence="1">The sequence shown here is derived from an EMBL/GenBank/DDBJ whole genome shotgun (WGS) entry which is preliminary data.</text>
</comment>
<proteinExistence type="predicted"/>